<evidence type="ECO:0000313" key="1">
    <source>
        <dbReference type="EMBL" id="BCU71610.1"/>
    </source>
</evidence>
<dbReference type="Proteomes" id="UP000825123">
    <property type="component" value="Chromosome"/>
</dbReference>
<reference evidence="1 2" key="1">
    <citation type="submission" date="2021-04" db="EMBL/GenBank/DDBJ databases">
        <title>Complete genome sequence of Stygiolobus sp. KN-1.</title>
        <authorList>
            <person name="Nakamura K."/>
            <person name="Sakai H."/>
            <person name="Kurosawa N."/>
        </authorList>
    </citation>
    <scope>NUCLEOTIDE SEQUENCE [LARGE SCALE GENOMIC DNA]</scope>
    <source>
        <strain evidence="1 2">KN-1</strain>
    </source>
</reference>
<dbReference type="RefSeq" id="WP_221288453.1">
    <property type="nucleotide sequence ID" value="NZ_AP024597.1"/>
</dbReference>
<accession>A0A8D5ZKQ2</accession>
<dbReference type="GeneID" id="66164621"/>
<keyword evidence="2" id="KW-1185">Reference proteome</keyword>
<dbReference type="KEGG" id="csty:KN1_29070"/>
<gene>
    <name evidence="1" type="ORF">KN1_29070</name>
</gene>
<dbReference type="EMBL" id="AP024597">
    <property type="protein sequence ID" value="BCU71610.1"/>
    <property type="molecule type" value="Genomic_DNA"/>
</dbReference>
<protein>
    <submittedName>
        <fullName evidence="1">Uncharacterized protein</fullName>
    </submittedName>
</protein>
<proteinExistence type="predicted"/>
<sequence length="100" mass="10988">MQSFLGVEYILEKNLIPKIKPYFSNIVIKIDGTGFGNKQIKNFSKPYCSPHDSPILDTIPITGVNLNDVTCGMPTTGPYGTRAKDNKRIGNATYTTLYAG</sequence>
<name>A0A8D5ZKQ2_9CREN</name>
<evidence type="ECO:0000313" key="2">
    <source>
        <dbReference type="Proteomes" id="UP000825123"/>
    </source>
</evidence>
<dbReference type="AlphaFoldDB" id="A0A8D5ZKQ2"/>
<organism evidence="1 2">
    <name type="scientific">Stygiolobus caldivivus</name>
    <dbReference type="NCBI Taxonomy" id="2824673"/>
    <lineage>
        <taxon>Archaea</taxon>
        <taxon>Thermoproteota</taxon>
        <taxon>Thermoprotei</taxon>
        <taxon>Sulfolobales</taxon>
        <taxon>Sulfolobaceae</taxon>
        <taxon>Stygiolobus</taxon>
    </lineage>
</organism>